<evidence type="ECO:0000256" key="1">
    <source>
        <dbReference type="ARBA" id="ARBA00010688"/>
    </source>
</evidence>
<dbReference type="InterPro" id="IPR029056">
    <property type="entry name" value="Ribokinase-like"/>
</dbReference>
<keyword evidence="3 4" id="KW-0418">Kinase</keyword>
<feature type="domain" description="Carbohydrate kinase PfkB" evidence="5">
    <location>
        <begin position="10"/>
        <end position="287"/>
    </location>
</feature>
<organism evidence="6 7">
    <name type="scientific">Pseudorhodoferax soli</name>
    <dbReference type="NCBI Taxonomy" id="545864"/>
    <lineage>
        <taxon>Bacteria</taxon>
        <taxon>Pseudomonadati</taxon>
        <taxon>Pseudomonadota</taxon>
        <taxon>Betaproteobacteria</taxon>
        <taxon>Burkholderiales</taxon>
        <taxon>Comamonadaceae</taxon>
    </lineage>
</organism>
<dbReference type="GO" id="GO:0016301">
    <property type="term" value="F:kinase activity"/>
    <property type="evidence" value="ECO:0007669"/>
    <property type="project" value="UniProtKB-KW"/>
</dbReference>
<dbReference type="SUPFAM" id="SSF53613">
    <property type="entry name" value="Ribokinase-like"/>
    <property type="match status" value="1"/>
</dbReference>
<dbReference type="InterPro" id="IPR002173">
    <property type="entry name" value="Carboh/pur_kinase_PfkB_CS"/>
</dbReference>
<dbReference type="EMBL" id="QPJK01000007">
    <property type="protein sequence ID" value="RCW68693.1"/>
    <property type="molecule type" value="Genomic_DNA"/>
</dbReference>
<evidence type="ECO:0000313" key="7">
    <source>
        <dbReference type="Proteomes" id="UP000252884"/>
    </source>
</evidence>
<dbReference type="PROSITE" id="PS00584">
    <property type="entry name" value="PFKB_KINASES_2"/>
    <property type="match status" value="1"/>
</dbReference>
<evidence type="ECO:0000256" key="2">
    <source>
        <dbReference type="ARBA" id="ARBA00022679"/>
    </source>
</evidence>
<dbReference type="GO" id="GO:0005829">
    <property type="term" value="C:cytosol"/>
    <property type="evidence" value="ECO:0007669"/>
    <property type="project" value="TreeGrafter"/>
</dbReference>
<evidence type="ECO:0000259" key="5">
    <source>
        <dbReference type="Pfam" id="PF00294"/>
    </source>
</evidence>
<proteinExistence type="inferred from homology"/>
<evidence type="ECO:0000256" key="4">
    <source>
        <dbReference type="RuleBase" id="RU003704"/>
    </source>
</evidence>
<name>A0A368XL47_9BURK</name>
<dbReference type="PANTHER" id="PTHR10584">
    <property type="entry name" value="SUGAR KINASE"/>
    <property type="match status" value="1"/>
</dbReference>
<comment type="caution">
    <text evidence="6">The sequence shown here is derived from an EMBL/GenBank/DDBJ whole genome shotgun (WGS) entry which is preliminary data.</text>
</comment>
<dbReference type="InterPro" id="IPR011611">
    <property type="entry name" value="PfkB_dom"/>
</dbReference>
<comment type="similarity">
    <text evidence="1 4">Belongs to the carbohydrate kinase PfkB family.</text>
</comment>
<evidence type="ECO:0000313" key="6">
    <source>
        <dbReference type="EMBL" id="RCW68693.1"/>
    </source>
</evidence>
<dbReference type="PANTHER" id="PTHR10584:SF157">
    <property type="entry name" value="SULFOFRUCTOSE KINASE"/>
    <property type="match status" value="1"/>
</dbReference>
<gene>
    <name evidence="6" type="ORF">DES41_107215</name>
</gene>
<accession>A0A368XL47</accession>
<dbReference type="AlphaFoldDB" id="A0A368XL47"/>
<dbReference type="RefSeq" id="WP_170168283.1">
    <property type="nucleotide sequence ID" value="NZ_QPJK01000007.1"/>
</dbReference>
<sequence length="308" mass="31409">MRKPSPWTLCTVGHAALDHCFSIADFPPAPTKTPAQHYQAISGGMAANASIAAGRLGATVRLHGAIGDDDAGDFLVRRLGEAGVDCRQLQRVAGAASSVSAVVIDARGERQIFNHRGDALTRATGLDTTVLAGCDVLMADPRWMPGALAALRWARQAGVPSLLDGDLSPTEDLQALAALADWAVFSESGLAAFAPQATLADGLGAALASGAQLAAVTLGAHGVRWQRPGGPVKSLPAFPVQAVDTNGAGDVFHAALAMAVARSLPDEDAMRFACAAAALKCQRPGGVAHGPDCAEVEQMLAAQAAALT</sequence>
<evidence type="ECO:0000256" key="3">
    <source>
        <dbReference type="ARBA" id="ARBA00022777"/>
    </source>
</evidence>
<dbReference type="Gene3D" id="3.40.1190.20">
    <property type="match status" value="1"/>
</dbReference>
<dbReference type="Pfam" id="PF00294">
    <property type="entry name" value="PfkB"/>
    <property type="match status" value="1"/>
</dbReference>
<dbReference type="InterPro" id="IPR002139">
    <property type="entry name" value="Ribo/fructo_kinase"/>
</dbReference>
<dbReference type="Proteomes" id="UP000252884">
    <property type="component" value="Unassembled WGS sequence"/>
</dbReference>
<dbReference type="PRINTS" id="PR00990">
    <property type="entry name" value="RIBOKINASE"/>
</dbReference>
<dbReference type="GO" id="GO:0006796">
    <property type="term" value="P:phosphate-containing compound metabolic process"/>
    <property type="evidence" value="ECO:0007669"/>
    <property type="project" value="UniProtKB-ARBA"/>
</dbReference>
<keyword evidence="7" id="KW-1185">Reference proteome</keyword>
<reference evidence="6 7" key="1">
    <citation type="submission" date="2018-07" db="EMBL/GenBank/DDBJ databases">
        <title>Genomic Encyclopedia of Type Strains, Phase IV (KMG-IV): sequencing the most valuable type-strain genomes for metagenomic binning, comparative biology and taxonomic classification.</title>
        <authorList>
            <person name="Goeker M."/>
        </authorList>
    </citation>
    <scope>NUCLEOTIDE SEQUENCE [LARGE SCALE GENOMIC DNA]</scope>
    <source>
        <strain evidence="6 7">DSM 21634</strain>
    </source>
</reference>
<protein>
    <submittedName>
        <fullName evidence="6">Sulfofructose kinase</fullName>
    </submittedName>
</protein>
<keyword evidence="2 4" id="KW-0808">Transferase</keyword>